<dbReference type="CDD" id="cd07437">
    <property type="entry name" value="PHP_HisPPase_Ycdx_like"/>
    <property type="match status" value="1"/>
</dbReference>
<dbReference type="InterPro" id="IPR050243">
    <property type="entry name" value="PHP_phosphatase"/>
</dbReference>
<evidence type="ECO:0000259" key="1">
    <source>
        <dbReference type="SMART" id="SM00481"/>
    </source>
</evidence>
<dbReference type="SUPFAM" id="SSF89550">
    <property type="entry name" value="PHP domain-like"/>
    <property type="match status" value="1"/>
</dbReference>
<name>A0A6L5XU28_9FIRM</name>
<dbReference type="GO" id="GO:0042578">
    <property type="term" value="F:phosphoric ester hydrolase activity"/>
    <property type="evidence" value="ECO:0007669"/>
    <property type="project" value="TreeGrafter"/>
</dbReference>
<dbReference type="PANTHER" id="PTHR36928:SF1">
    <property type="entry name" value="PHOSPHATASE YCDX-RELATED"/>
    <property type="match status" value="1"/>
</dbReference>
<reference evidence="2 3" key="1">
    <citation type="submission" date="2019-08" db="EMBL/GenBank/DDBJ databases">
        <title>In-depth cultivation of the pig gut microbiome towards novel bacterial diversity and tailored functional studies.</title>
        <authorList>
            <person name="Wylensek D."/>
            <person name="Hitch T.C.A."/>
            <person name="Clavel T."/>
        </authorList>
    </citation>
    <scope>NUCLEOTIDE SEQUENCE [LARGE SCALE GENOMIC DNA]</scope>
    <source>
        <strain evidence="2 3">WCA-693-APC-MOT-I</strain>
    </source>
</reference>
<dbReference type="NCBIfam" id="NF006702">
    <property type="entry name" value="PRK09248.1"/>
    <property type="match status" value="1"/>
</dbReference>
<dbReference type="RefSeq" id="WP_154515388.1">
    <property type="nucleotide sequence ID" value="NZ_VUMT01000001.1"/>
</dbReference>
<dbReference type="GO" id="GO:0008270">
    <property type="term" value="F:zinc ion binding"/>
    <property type="evidence" value="ECO:0007669"/>
    <property type="project" value="TreeGrafter"/>
</dbReference>
<feature type="domain" description="Polymerase/histidinol phosphatase N-terminal" evidence="1">
    <location>
        <begin position="5"/>
        <end position="79"/>
    </location>
</feature>
<dbReference type="Gene3D" id="3.20.20.140">
    <property type="entry name" value="Metal-dependent hydrolases"/>
    <property type="match status" value="1"/>
</dbReference>
<gene>
    <name evidence="2" type="ORF">FYJ58_00055</name>
</gene>
<dbReference type="SMART" id="SM00481">
    <property type="entry name" value="POLIIIAc"/>
    <property type="match status" value="1"/>
</dbReference>
<organism evidence="2 3">
    <name type="scientific">Velocimicrobium porci</name>
    <dbReference type="NCBI Taxonomy" id="2606634"/>
    <lineage>
        <taxon>Bacteria</taxon>
        <taxon>Bacillati</taxon>
        <taxon>Bacillota</taxon>
        <taxon>Clostridia</taxon>
        <taxon>Lachnospirales</taxon>
        <taxon>Lachnospiraceae</taxon>
        <taxon>Velocimicrobium</taxon>
    </lineage>
</organism>
<sequence length="244" mass="27758">MNFYLDTHTHTLASGHAYSTVSEMINAAKEKGLSLLAITEHAPKMPGTCHEFYFHNFRVFKNKDFGIELLLGSELNILDFDGHVDLDENTLKSLDLCIASLHLPCYEPGTKEQNTNAYINAMKNPYIHIIGHPDDGRIPVDYEKLVKTAKENHIALELNNSSLNPLSFRPNAKENDLVYLELCKTYQVPISLGSDAHICYDVANFTYAASVLKQVNFPEELILNTSLERFKQYMEERKKFIKSI</sequence>
<dbReference type="InterPro" id="IPR016195">
    <property type="entry name" value="Pol/histidinol_Pase-like"/>
</dbReference>
<accession>A0A6L5XU28</accession>
<dbReference type="InterPro" id="IPR003141">
    <property type="entry name" value="Pol/His_phosphatase_N"/>
</dbReference>
<evidence type="ECO:0000313" key="2">
    <source>
        <dbReference type="EMBL" id="MSS62286.1"/>
    </source>
</evidence>
<dbReference type="PANTHER" id="PTHR36928">
    <property type="entry name" value="PHOSPHATASE YCDX-RELATED"/>
    <property type="match status" value="1"/>
</dbReference>
<protein>
    <submittedName>
        <fullName evidence="2">Phosphatase</fullName>
    </submittedName>
</protein>
<dbReference type="Pfam" id="PF02811">
    <property type="entry name" value="PHP"/>
    <property type="match status" value="1"/>
</dbReference>
<keyword evidence="3" id="KW-1185">Reference proteome</keyword>
<dbReference type="EMBL" id="VUMT01000001">
    <property type="protein sequence ID" value="MSS62286.1"/>
    <property type="molecule type" value="Genomic_DNA"/>
</dbReference>
<dbReference type="Proteomes" id="UP000482209">
    <property type="component" value="Unassembled WGS sequence"/>
</dbReference>
<dbReference type="AlphaFoldDB" id="A0A6L5XU28"/>
<dbReference type="GO" id="GO:0005829">
    <property type="term" value="C:cytosol"/>
    <property type="evidence" value="ECO:0007669"/>
    <property type="project" value="TreeGrafter"/>
</dbReference>
<evidence type="ECO:0000313" key="3">
    <source>
        <dbReference type="Proteomes" id="UP000482209"/>
    </source>
</evidence>
<proteinExistence type="predicted"/>
<dbReference type="InterPro" id="IPR004013">
    <property type="entry name" value="PHP_dom"/>
</dbReference>
<comment type="caution">
    <text evidence="2">The sequence shown here is derived from an EMBL/GenBank/DDBJ whole genome shotgun (WGS) entry which is preliminary data.</text>
</comment>